<proteinExistence type="predicted"/>
<dbReference type="Proteomes" id="UP000321570">
    <property type="component" value="Unassembled WGS sequence"/>
</dbReference>
<evidence type="ECO:0000313" key="3">
    <source>
        <dbReference type="Proteomes" id="UP000321570"/>
    </source>
</evidence>
<sequence>MDVCQSGCKYPKTDTIISQGNFTGSNVSVIPRSAEKCFLQPTGPVLQATSNHLFYCHTSLYGIWTPINQDLNMTEPLELNCKQPSKIIKSATEFDTELFQTDIRELSQEFSEHADDSDLIRDDSYDFLPEHAAASGKSRGKRKRKIPKSIAVN</sequence>
<accession>A0A564ZCH9</accession>
<protein>
    <submittedName>
        <fullName evidence="2">Uncharacterized protein</fullName>
    </submittedName>
</protein>
<organism evidence="2 3">
    <name type="scientific">Hymenolepis diminuta</name>
    <name type="common">Rat tapeworm</name>
    <dbReference type="NCBI Taxonomy" id="6216"/>
    <lineage>
        <taxon>Eukaryota</taxon>
        <taxon>Metazoa</taxon>
        <taxon>Spiralia</taxon>
        <taxon>Lophotrochozoa</taxon>
        <taxon>Platyhelminthes</taxon>
        <taxon>Cestoda</taxon>
        <taxon>Eucestoda</taxon>
        <taxon>Cyclophyllidea</taxon>
        <taxon>Hymenolepididae</taxon>
        <taxon>Hymenolepis</taxon>
    </lineage>
</organism>
<evidence type="ECO:0000256" key="1">
    <source>
        <dbReference type="SAM" id="MobiDB-lite"/>
    </source>
</evidence>
<dbReference type="EMBL" id="CABIJS010000709">
    <property type="protein sequence ID" value="VUZ57079.1"/>
    <property type="molecule type" value="Genomic_DNA"/>
</dbReference>
<dbReference type="AlphaFoldDB" id="A0A564ZCH9"/>
<evidence type="ECO:0000313" key="2">
    <source>
        <dbReference type="EMBL" id="VUZ57079.1"/>
    </source>
</evidence>
<keyword evidence="3" id="KW-1185">Reference proteome</keyword>
<feature type="compositionally biased region" description="Basic residues" evidence="1">
    <location>
        <begin position="138"/>
        <end position="147"/>
    </location>
</feature>
<feature type="region of interest" description="Disordered" evidence="1">
    <location>
        <begin position="131"/>
        <end position="153"/>
    </location>
</feature>
<gene>
    <name evidence="2" type="ORF">WMSIL1_LOCUS14562</name>
</gene>
<name>A0A564ZCH9_HYMDI</name>
<reference evidence="2 3" key="1">
    <citation type="submission" date="2019-07" db="EMBL/GenBank/DDBJ databases">
        <authorList>
            <person name="Jastrzebski P J."/>
            <person name="Paukszto L."/>
            <person name="Jastrzebski P J."/>
        </authorList>
    </citation>
    <scope>NUCLEOTIDE SEQUENCE [LARGE SCALE GENOMIC DNA]</scope>
    <source>
        <strain evidence="2 3">WMS-il1</strain>
    </source>
</reference>